<evidence type="ECO:0000256" key="1">
    <source>
        <dbReference type="ARBA" id="ARBA00004123"/>
    </source>
</evidence>
<keyword evidence="9" id="KW-0539">Nucleus</keyword>
<dbReference type="PANTHER" id="PTHR11723:SF5">
    <property type="entry name" value="DNA-BINDING PROTEIN INHIBITOR ID-2"/>
    <property type="match status" value="1"/>
</dbReference>
<dbReference type="InterPro" id="IPR026052">
    <property type="entry name" value="DNA-bd_prot-inh"/>
</dbReference>
<keyword evidence="8" id="KW-0804">Transcription</keyword>
<keyword evidence="7" id="KW-0090">Biological rhythms</keyword>
<dbReference type="Gene3D" id="4.10.280.10">
    <property type="entry name" value="Helix-loop-helix DNA-binding domain"/>
    <property type="match status" value="1"/>
</dbReference>
<evidence type="ECO:0000256" key="3">
    <source>
        <dbReference type="ARBA" id="ARBA00022473"/>
    </source>
</evidence>
<keyword evidence="6" id="KW-0805">Transcription regulation</keyword>
<dbReference type="GO" id="GO:0000122">
    <property type="term" value="P:negative regulation of transcription by RNA polymerase II"/>
    <property type="evidence" value="ECO:0007669"/>
    <property type="project" value="InterPro"/>
</dbReference>
<evidence type="ECO:0000256" key="4">
    <source>
        <dbReference type="ARBA" id="ARBA00022490"/>
    </source>
</evidence>
<keyword evidence="4" id="KW-0963">Cytoplasm</keyword>
<accession>A0A0E9TUH4</accession>
<dbReference type="GO" id="GO:0046983">
    <property type="term" value="F:protein dimerization activity"/>
    <property type="evidence" value="ECO:0007669"/>
    <property type="project" value="InterPro"/>
</dbReference>
<evidence type="ECO:0000256" key="5">
    <source>
        <dbReference type="ARBA" id="ARBA00022491"/>
    </source>
</evidence>
<dbReference type="GO" id="GO:0030154">
    <property type="term" value="P:cell differentiation"/>
    <property type="evidence" value="ECO:0007669"/>
    <property type="project" value="TreeGrafter"/>
</dbReference>
<keyword evidence="3" id="KW-0217">Developmental protein</keyword>
<organism evidence="10">
    <name type="scientific">Anguilla anguilla</name>
    <name type="common">European freshwater eel</name>
    <name type="synonym">Muraena anguilla</name>
    <dbReference type="NCBI Taxonomy" id="7936"/>
    <lineage>
        <taxon>Eukaryota</taxon>
        <taxon>Metazoa</taxon>
        <taxon>Chordata</taxon>
        <taxon>Craniata</taxon>
        <taxon>Vertebrata</taxon>
        <taxon>Euteleostomi</taxon>
        <taxon>Actinopterygii</taxon>
        <taxon>Neopterygii</taxon>
        <taxon>Teleostei</taxon>
        <taxon>Anguilliformes</taxon>
        <taxon>Anguillidae</taxon>
        <taxon>Anguilla</taxon>
    </lineage>
</organism>
<evidence type="ECO:0000256" key="9">
    <source>
        <dbReference type="ARBA" id="ARBA00023242"/>
    </source>
</evidence>
<protein>
    <recommendedName>
        <fullName evidence="11">BHLH domain-containing protein</fullName>
    </recommendedName>
</protein>
<dbReference type="InterPro" id="IPR036638">
    <property type="entry name" value="HLH_DNA-bd_sf"/>
</dbReference>
<reference evidence="10" key="1">
    <citation type="submission" date="2014-11" db="EMBL/GenBank/DDBJ databases">
        <authorList>
            <person name="Amaro Gonzalez C."/>
        </authorList>
    </citation>
    <scope>NUCLEOTIDE SEQUENCE</scope>
</reference>
<dbReference type="EMBL" id="GBXM01051258">
    <property type="protein sequence ID" value="JAH57319.1"/>
    <property type="molecule type" value="Transcribed_RNA"/>
</dbReference>
<sequence length="40" mass="4592">MEILQHVIDYILDLQIALDSNSAITSLHHQHRGKRHPGHP</sequence>
<evidence type="ECO:0000256" key="6">
    <source>
        <dbReference type="ARBA" id="ARBA00023015"/>
    </source>
</evidence>
<dbReference type="GO" id="GO:0005737">
    <property type="term" value="C:cytoplasm"/>
    <property type="evidence" value="ECO:0007669"/>
    <property type="project" value="UniProtKB-SubCell"/>
</dbReference>
<evidence type="ECO:0000256" key="2">
    <source>
        <dbReference type="ARBA" id="ARBA00004496"/>
    </source>
</evidence>
<name>A0A0E9TUH4_ANGAN</name>
<evidence type="ECO:0000256" key="8">
    <source>
        <dbReference type="ARBA" id="ARBA00023163"/>
    </source>
</evidence>
<dbReference type="GO" id="GO:0005634">
    <property type="term" value="C:nucleus"/>
    <property type="evidence" value="ECO:0007669"/>
    <property type="project" value="UniProtKB-SubCell"/>
</dbReference>
<dbReference type="AlphaFoldDB" id="A0A0E9TUH4"/>
<dbReference type="PANTHER" id="PTHR11723">
    <property type="entry name" value="DNA-BINDING PROTEIN INHIBITOR"/>
    <property type="match status" value="1"/>
</dbReference>
<proteinExistence type="predicted"/>
<evidence type="ECO:0008006" key="11">
    <source>
        <dbReference type="Google" id="ProtNLM"/>
    </source>
</evidence>
<evidence type="ECO:0000313" key="10">
    <source>
        <dbReference type="EMBL" id="JAH57319.1"/>
    </source>
</evidence>
<keyword evidence="5" id="KW-0678">Repressor</keyword>
<dbReference type="GO" id="GO:0032922">
    <property type="term" value="P:circadian regulation of gene expression"/>
    <property type="evidence" value="ECO:0007669"/>
    <property type="project" value="TreeGrafter"/>
</dbReference>
<comment type="subcellular location">
    <subcellularLocation>
        <location evidence="2">Cytoplasm</location>
    </subcellularLocation>
    <subcellularLocation>
        <location evidence="1">Nucleus</location>
    </subcellularLocation>
</comment>
<evidence type="ECO:0000256" key="7">
    <source>
        <dbReference type="ARBA" id="ARBA00023108"/>
    </source>
</evidence>
<reference evidence="10" key="2">
    <citation type="journal article" date="2015" name="Fish Shellfish Immunol.">
        <title>Early steps in the European eel (Anguilla anguilla)-Vibrio vulnificus interaction in the gills: Role of the RtxA13 toxin.</title>
        <authorList>
            <person name="Callol A."/>
            <person name="Pajuelo D."/>
            <person name="Ebbesson L."/>
            <person name="Teles M."/>
            <person name="MacKenzie S."/>
            <person name="Amaro C."/>
        </authorList>
    </citation>
    <scope>NUCLEOTIDE SEQUENCE</scope>
</reference>